<evidence type="ECO:0000256" key="7">
    <source>
        <dbReference type="SAM" id="Phobius"/>
    </source>
</evidence>
<feature type="transmembrane region" description="Helical" evidence="7">
    <location>
        <begin position="198"/>
        <end position="217"/>
    </location>
</feature>
<comment type="subcellular location">
    <subcellularLocation>
        <location evidence="1">Membrane</location>
        <topology evidence="1">Multi-pass membrane protein</topology>
    </subcellularLocation>
</comment>
<dbReference type="GO" id="GO:0055085">
    <property type="term" value="P:transmembrane transport"/>
    <property type="evidence" value="ECO:0007669"/>
    <property type="project" value="InterPro"/>
</dbReference>
<feature type="transmembrane region" description="Helical" evidence="7">
    <location>
        <begin position="170"/>
        <end position="192"/>
    </location>
</feature>
<evidence type="ECO:0000256" key="1">
    <source>
        <dbReference type="ARBA" id="ARBA00004141"/>
    </source>
</evidence>
<dbReference type="EMBL" id="LNGC01000127">
    <property type="protein sequence ID" value="KYC48802.1"/>
    <property type="molecule type" value="Genomic_DNA"/>
</dbReference>
<keyword evidence="2" id="KW-0813">Transport</keyword>
<comment type="caution">
    <text evidence="8">The sequence shown here is derived from an EMBL/GenBank/DDBJ whole genome shotgun (WGS) entry which is preliminary data.</text>
</comment>
<reference evidence="8 9" key="1">
    <citation type="journal article" date="2016" name="ISME J.">
        <title>Chasing the elusive Euryarchaeota class WSA2: genomes reveal a uniquely fastidious methyl-reducing methanogen.</title>
        <authorList>
            <person name="Nobu M.K."/>
            <person name="Narihiro T."/>
            <person name="Kuroda K."/>
            <person name="Mei R."/>
            <person name="Liu W.T."/>
        </authorList>
    </citation>
    <scope>NUCLEOTIDE SEQUENCE [LARGE SCALE GENOMIC DNA]</scope>
    <source>
        <strain evidence="8">U1lsi0528_Bin055</strain>
    </source>
</reference>
<feature type="transmembrane region" description="Helical" evidence="7">
    <location>
        <begin position="126"/>
        <end position="149"/>
    </location>
</feature>
<gene>
    <name evidence="8" type="ORF">AMQ22_01855</name>
</gene>
<protein>
    <submittedName>
        <fullName evidence="8">Putative transporter YfdV</fullName>
    </submittedName>
</protein>
<feature type="transmembrane region" description="Helical" evidence="7">
    <location>
        <begin position="94"/>
        <end position="120"/>
    </location>
</feature>
<organism evidence="8 9">
    <name type="scientific">Candidatus Methanofastidiosum methylothiophilum</name>
    <dbReference type="NCBI Taxonomy" id="1705564"/>
    <lineage>
        <taxon>Archaea</taxon>
        <taxon>Methanobacteriati</taxon>
        <taxon>Methanobacteriota</taxon>
        <taxon>Stenosarchaea group</taxon>
        <taxon>Candidatus Methanofastidiosia</taxon>
        <taxon>Candidatus Methanofastidiosales</taxon>
        <taxon>Candidatus Methanofastidiosaceae</taxon>
        <taxon>Candidatus Methanofastidiosum</taxon>
    </lineage>
</organism>
<accession>A0A150IV24</accession>
<feature type="transmembrane region" description="Helical" evidence="7">
    <location>
        <begin position="286"/>
        <end position="306"/>
    </location>
</feature>
<feature type="transmembrane region" description="Helical" evidence="7">
    <location>
        <begin position="6"/>
        <end position="22"/>
    </location>
</feature>
<evidence type="ECO:0000313" key="9">
    <source>
        <dbReference type="Proteomes" id="UP000075398"/>
    </source>
</evidence>
<dbReference type="GO" id="GO:0016020">
    <property type="term" value="C:membrane"/>
    <property type="evidence" value="ECO:0007669"/>
    <property type="project" value="UniProtKB-SubCell"/>
</dbReference>
<evidence type="ECO:0000256" key="3">
    <source>
        <dbReference type="ARBA" id="ARBA00022475"/>
    </source>
</evidence>
<dbReference type="PANTHER" id="PTHR36838">
    <property type="entry name" value="AUXIN EFFLUX CARRIER FAMILY PROTEIN"/>
    <property type="match status" value="1"/>
</dbReference>
<dbReference type="Pfam" id="PF03547">
    <property type="entry name" value="Mem_trans"/>
    <property type="match status" value="1"/>
</dbReference>
<evidence type="ECO:0000256" key="4">
    <source>
        <dbReference type="ARBA" id="ARBA00022692"/>
    </source>
</evidence>
<keyword evidence="3" id="KW-1003">Cell membrane</keyword>
<proteinExistence type="predicted"/>
<name>A0A150IV24_9EURY</name>
<sequence length="311" mass="34698">MSVILRTSVPIILLIALGYLSRKYGILKHGDERVLSSYIYYFALPSLFFINIYEVEFSREVIKYVIAGVTPTFVALAIFIFIFLFGIVKDKKTLYLLIVTTVFGSLAFFGIPFIVFAFGTGEPERLAALFASTISFVSVITATSVLEIYKLDGEKSSRVKTLVKRFSKNPLILSTLLGVSINIIGFEVPIFLSTTLHSLGSTTSTVAIFMLGLFFYGRSYGNLKTAFGLSLLRILFLPLVAVIFLKFVFAVPSFESTIIVLMHGMPIAVSSIVLSERYDFFKETIASLNLISAMLSVFYLNIWLIILETIF</sequence>
<evidence type="ECO:0000256" key="2">
    <source>
        <dbReference type="ARBA" id="ARBA00022448"/>
    </source>
</evidence>
<feature type="transmembrane region" description="Helical" evidence="7">
    <location>
        <begin position="65"/>
        <end position="87"/>
    </location>
</feature>
<evidence type="ECO:0000256" key="6">
    <source>
        <dbReference type="ARBA" id="ARBA00023136"/>
    </source>
</evidence>
<feature type="transmembrane region" description="Helical" evidence="7">
    <location>
        <begin position="257"/>
        <end position="274"/>
    </location>
</feature>
<dbReference type="InterPro" id="IPR004776">
    <property type="entry name" value="Mem_transp_PIN-like"/>
</dbReference>
<dbReference type="Proteomes" id="UP000075398">
    <property type="component" value="Unassembled WGS sequence"/>
</dbReference>
<feature type="transmembrane region" description="Helical" evidence="7">
    <location>
        <begin position="34"/>
        <end position="53"/>
    </location>
</feature>
<dbReference type="AlphaFoldDB" id="A0A150IV24"/>
<keyword evidence="5 7" id="KW-1133">Transmembrane helix</keyword>
<evidence type="ECO:0000256" key="5">
    <source>
        <dbReference type="ARBA" id="ARBA00022989"/>
    </source>
</evidence>
<dbReference type="PANTHER" id="PTHR36838:SF3">
    <property type="entry name" value="TRANSPORTER AUXIN EFFLUX CARRIER EC FAMILY"/>
    <property type="match status" value="1"/>
</dbReference>
<keyword evidence="6 7" id="KW-0472">Membrane</keyword>
<keyword evidence="4 7" id="KW-0812">Transmembrane</keyword>
<evidence type="ECO:0000313" key="8">
    <source>
        <dbReference type="EMBL" id="KYC48802.1"/>
    </source>
</evidence>
<feature type="transmembrane region" description="Helical" evidence="7">
    <location>
        <begin position="229"/>
        <end position="251"/>
    </location>
</feature>